<keyword evidence="3" id="KW-0238">DNA-binding</keyword>
<evidence type="ECO:0000256" key="2">
    <source>
        <dbReference type="ARBA" id="ARBA00023015"/>
    </source>
</evidence>
<dbReference type="PRINTS" id="PR00038">
    <property type="entry name" value="HTHLUXR"/>
</dbReference>
<evidence type="ECO:0000256" key="3">
    <source>
        <dbReference type="ARBA" id="ARBA00023125"/>
    </source>
</evidence>
<keyword evidence="2" id="KW-0805">Transcription regulation</keyword>
<organism evidence="8 9">
    <name type="scientific">SAR324 cluster bacterium</name>
    <dbReference type="NCBI Taxonomy" id="2024889"/>
    <lineage>
        <taxon>Bacteria</taxon>
        <taxon>Deltaproteobacteria</taxon>
        <taxon>SAR324 cluster</taxon>
    </lineage>
</organism>
<dbReference type="Proteomes" id="UP000524246">
    <property type="component" value="Unassembled WGS sequence"/>
</dbReference>
<dbReference type="InterPro" id="IPR016032">
    <property type="entry name" value="Sig_transdc_resp-reg_C-effctor"/>
</dbReference>
<dbReference type="CDD" id="cd06170">
    <property type="entry name" value="LuxR_C_like"/>
    <property type="match status" value="1"/>
</dbReference>
<dbReference type="Pfam" id="PF00072">
    <property type="entry name" value="Response_reg"/>
    <property type="match status" value="1"/>
</dbReference>
<reference evidence="8 9" key="1">
    <citation type="journal article" date="2020" name="Biotechnol. Biofuels">
        <title>New insights from the biogas microbiome by comprehensive genome-resolved metagenomics of nearly 1600 species originating from multiple anaerobic digesters.</title>
        <authorList>
            <person name="Campanaro S."/>
            <person name="Treu L."/>
            <person name="Rodriguez-R L.M."/>
            <person name="Kovalovszki A."/>
            <person name="Ziels R.M."/>
            <person name="Maus I."/>
            <person name="Zhu X."/>
            <person name="Kougias P.G."/>
            <person name="Basile A."/>
            <person name="Luo G."/>
            <person name="Schluter A."/>
            <person name="Konstantinidis K.T."/>
            <person name="Angelidaki I."/>
        </authorList>
    </citation>
    <scope>NUCLEOTIDE SEQUENCE [LARGE SCALE GENOMIC DNA]</scope>
    <source>
        <strain evidence="8">AS27yjCOA_65</strain>
    </source>
</reference>
<name>A0A7X9IL26_9DELT</name>
<evidence type="ECO:0000313" key="8">
    <source>
        <dbReference type="EMBL" id="NMC63719.1"/>
    </source>
</evidence>
<accession>A0A7X9IL26</accession>
<feature type="domain" description="HTH luxR-type" evidence="6">
    <location>
        <begin position="147"/>
        <end position="212"/>
    </location>
</feature>
<dbReference type="PROSITE" id="PS50043">
    <property type="entry name" value="HTH_LUXR_2"/>
    <property type="match status" value="1"/>
</dbReference>
<protein>
    <submittedName>
        <fullName evidence="8">Response regulator transcription factor</fullName>
    </submittedName>
</protein>
<evidence type="ECO:0000259" key="6">
    <source>
        <dbReference type="PROSITE" id="PS50043"/>
    </source>
</evidence>
<evidence type="ECO:0000256" key="5">
    <source>
        <dbReference type="PROSITE-ProRule" id="PRU00169"/>
    </source>
</evidence>
<feature type="modified residue" description="4-aspartylphosphate" evidence="5">
    <location>
        <position position="55"/>
    </location>
</feature>
<gene>
    <name evidence="8" type="ORF">GYA55_11205</name>
</gene>
<keyword evidence="4" id="KW-0804">Transcription</keyword>
<dbReference type="Pfam" id="PF00196">
    <property type="entry name" value="GerE"/>
    <property type="match status" value="1"/>
</dbReference>
<dbReference type="GO" id="GO:0006355">
    <property type="term" value="P:regulation of DNA-templated transcription"/>
    <property type="evidence" value="ECO:0007669"/>
    <property type="project" value="InterPro"/>
</dbReference>
<dbReference type="GO" id="GO:0000160">
    <property type="term" value="P:phosphorelay signal transduction system"/>
    <property type="evidence" value="ECO:0007669"/>
    <property type="project" value="InterPro"/>
</dbReference>
<dbReference type="SUPFAM" id="SSF52172">
    <property type="entry name" value="CheY-like"/>
    <property type="match status" value="1"/>
</dbReference>
<dbReference type="PROSITE" id="PS50110">
    <property type="entry name" value="RESPONSE_REGULATORY"/>
    <property type="match status" value="1"/>
</dbReference>
<dbReference type="Gene3D" id="3.40.50.2300">
    <property type="match status" value="1"/>
</dbReference>
<dbReference type="InterPro" id="IPR058245">
    <property type="entry name" value="NreC/VraR/RcsB-like_REC"/>
</dbReference>
<proteinExistence type="predicted"/>
<comment type="caution">
    <text evidence="8">The sequence shown here is derived from an EMBL/GenBank/DDBJ whole genome shotgun (WGS) entry which is preliminary data.</text>
</comment>
<dbReference type="SMART" id="SM00421">
    <property type="entry name" value="HTH_LUXR"/>
    <property type="match status" value="1"/>
</dbReference>
<dbReference type="InterPro" id="IPR039420">
    <property type="entry name" value="WalR-like"/>
</dbReference>
<dbReference type="PANTHER" id="PTHR43214:SF41">
    <property type="entry name" value="NITRATE_NITRITE RESPONSE REGULATOR PROTEIN NARP"/>
    <property type="match status" value="1"/>
</dbReference>
<dbReference type="CDD" id="cd17535">
    <property type="entry name" value="REC_NarL-like"/>
    <property type="match status" value="1"/>
</dbReference>
<dbReference type="InterPro" id="IPR001789">
    <property type="entry name" value="Sig_transdc_resp-reg_receiver"/>
</dbReference>
<dbReference type="SMART" id="SM00448">
    <property type="entry name" value="REC"/>
    <property type="match status" value="1"/>
</dbReference>
<evidence type="ECO:0000256" key="4">
    <source>
        <dbReference type="ARBA" id="ARBA00023163"/>
    </source>
</evidence>
<feature type="domain" description="Response regulatory" evidence="7">
    <location>
        <begin position="4"/>
        <end position="120"/>
    </location>
</feature>
<evidence type="ECO:0000256" key="1">
    <source>
        <dbReference type="ARBA" id="ARBA00022553"/>
    </source>
</evidence>
<dbReference type="GO" id="GO:0003677">
    <property type="term" value="F:DNA binding"/>
    <property type="evidence" value="ECO:0007669"/>
    <property type="project" value="UniProtKB-KW"/>
</dbReference>
<dbReference type="AlphaFoldDB" id="A0A7X9IL26"/>
<keyword evidence="1 5" id="KW-0597">Phosphoprotein</keyword>
<dbReference type="InterPro" id="IPR000792">
    <property type="entry name" value="Tscrpt_reg_LuxR_C"/>
</dbReference>
<evidence type="ECO:0000259" key="7">
    <source>
        <dbReference type="PROSITE" id="PS50110"/>
    </source>
</evidence>
<dbReference type="SUPFAM" id="SSF46894">
    <property type="entry name" value="C-terminal effector domain of the bipartite response regulators"/>
    <property type="match status" value="1"/>
</dbReference>
<dbReference type="PANTHER" id="PTHR43214">
    <property type="entry name" value="TWO-COMPONENT RESPONSE REGULATOR"/>
    <property type="match status" value="1"/>
</dbReference>
<dbReference type="InterPro" id="IPR011006">
    <property type="entry name" value="CheY-like_superfamily"/>
</dbReference>
<evidence type="ECO:0000313" key="9">
    <source>
        <dbReference type="Proteomes" id="UP000524246"/>
    </source>
</evidence>
<dbReference type="EMBL" id="JAAZON010000511">
    <property type="protein sequence ID" value="NMC63719.1"/>
    <property type="molecule type" value="Genomic_DNA"/>
</dbReference>
<sequence>MAINIVLIEDHKLMLQGLKSLLNEQQDFKIVGEAENGEEGLRLVKELKPEIVILDVMLPSMSGIDVAKEISNLNYQTKIVAISAYSNRHFVLELLKAGAAAYLLKQDALESLVQAIHAAIQGESIYLSSRIKQLVVDNFANKYATNGIQAPSQLSEREFQILQYLLQGKSSKEIAADANLSLKTISGYRTQIMKKLGVQNIVELVKYALKEGLIPLD</sequence>